<evidence type="ECO:0000256" key="1">
    <source>
        <dbReference type="SAM" id="MobiDB-lite"/>
    </source>
</evidence>
<organism evidence="2 3">
    <name type="scientific">Candidatus Buchananbacteria bacterium RIFCSPHIGHO2_01_FULL_46_12</name>
    <dbReference type="NCBI Taxonomy" id="1797536"/>
    <lineage>
        <taxon>Bacteria</taxon>
        <taxon>Candidatus Buchananiibacteriota</taxon>
    </lineage>
</organism>
<dbReference type="EMBL" id="MHIF01000017">
    <property type="protein sequence ID" value="OGY48183.1"/>
    <property type="molecule type" value="Genomic_DNA"/>
</dbReference>
<dbReference type="Proteomes" id="UP000178432">
    <property type="component" value="Unassembled WGS sequence"/>
</dbReference>
<protein>
    <submittedName>
        <fullName evidence="2">Uncharacterized protein</fullName>
    </submittedName>
</protein>
<sequence>MVEKSQSFPKKVGFFRSLVSESEIFNKTTKQKGGSKMHITSEANHELSRRLDKARQSGEVPADTQFTMGRRPTGQENEVAFFVQGPDGQPIEAVGEVVGFVTFGE</sequence>
<gene>
    <name evidence="2" type="ORF">A2663_01405</name>
</gene>
<evidence type="ECO:0000313" key="2">
    <source>
        <dbReference type="EMBL" id="OGY48183.1"/>
    </source>
</evidence>
<name>A0A1G1Y768_9BACT</name>
<evidence type="ECO:0000313" key="3">
    <source>
        <dbReference type="Proteomes" id="UP000178432"/>
    </source>
</evidence>
<feature type="compositionally biased region" description="Basic and acidic residues" evidence="1">
    <location>
        <begin position="44"/>
        <end position="56"/>
    </location>
</feature>
<reference evidence="2 3" key="1">
    <citation type="journal article" date="2016" name="Nat. Commun.">
        <title>Thousands of microbial genomes shed light on interconnected biogeochemical processes in an aquifer system.</title>
        <authorList>
            <person name="Anantharaman K."/>
            <person name="Brown C.T."/>
            <person name="Hug L.A."/>
            <person name="Sharon I."/>
            <person name="Castelle C.J."/>
            <person name="Probst A.J."/>
            <person name="Thomas B.C."/>
            <person name="Singh A."/>
            <person name="Wilkins M.J."/>
            <person name="Karaoz U."/>
            <person name="Brodie E.L."/>
            <person name="Williams K.H."/>
            <person name="Hubbard S.S."/>
            <person name="Banfield J.F."/>
        </authorList>
    </citation>
    <scope>NUCLEOTIDE SEQUENCE [LARGE SCALE GENOMIC DNA]</scope>
</reference>
<accession>A0A1G1Y768</accession>
<comment type="caution">
    <text evidence="2">The sequence shown here is derived from an EMBL/GenBank/DDBJ whole genome shotgun (WGS) entry which is preliminary data.</text>
</comment>
<feature type="region of interest" description="Disordered" evidence="1">
    <location>
        <begin position="44"/>
        <end position="74"/>
    </location>
</feature>
<dbReference type="AlphaFoldDB" id="A0A1G1Y768"/>
<proteinExistence type="predicted"/>